<dbReference type="InterPro" id="IPR020471">
    <property type="entry name" value="AKR"/>
</dbReference>
<dbReference type="PANTHER" id="PTHR43827:SF3">
    <property type="entry name" value="NADP-DEPENDENT OXIDOREDUCTASE DOMAIN-CONTAINING PROTEIN"/>
    <property type="match status" value="1"/>
</dbReference>
<comment type="function">
    <text evidence="5">Catalyzes the initial reaction in the xylose utilization pathway by reducing D-xylose into xylitol. Xylose is a major component of hemicelluloses such as xylan. Most fungi utilize D-xylose via three enzymatic reactions, xylose reductase (XR), xylitol dehydrogenase (XDH), and xylulokinase, to form xylulose 5-phosphate, which enters pentose phosphate pathway.</text>
</comment>
<dbReference type="InterPro" id="IPR018170">
    <property type="entry name" value="Aldo/ket_reductase_CS"/>
</dbReference>
<accession>A0A2I2FX22</accession>
<keyword evidence="3" id="KW-0521">NADP</keyword>
<dbReference type="Gene3D" id="3.20.20.100">
    <property type="entry name" value="NADP-dependent oxidoreductase domain"/>
    <property type="match status" value="1"/>
</dbReference>
<evidence type="ECO:0000256" key="9">
    <source>
        <dbReference type="PIRSR" id="PIRSR000097-2"/>
    </source>
</evidence>
<dbReference type="OrthoDB" id="416253at2759"/>
<comment type="similarity">
    <text evidence="1">Belongs to the aldo/keto reductase family.</text>
</comment>
<evidence type="ECO:0000313" key="12">
    <source>
        <dbReference type="EMBL" id="PLB45184.1"/>
    </source>
</evidence>
<evidence type="ECO:0000256" key="4">
    <source>
        <dbReference type="ARBA" id="ARBA00023002"/>
    </source>
</evidence>
<evidence type="ECO:0000256" key="10">
    <source>
        <dbReference type="PIRSR" id="PIRSR000097-3"/>
    </source>
</evidence>
<gene>
    <name evidence="12" type="ORF">P170DRAFT_391823</name>
</gene>
<dbReference type="PANTHER" id="PTHR43827">
    <property type="entry name" value="2,5-DIKETO-D-GLUCONIC ACID REDUCTASE"/>
    <property type="match status" value="1"/>
</dbReference>
<name>A0A2I2FX22_9EURO</name>
<evidence type="ECO:0000313" key="13">
    <source>
        <dbReference type="Proteomes" id="UP000234275"/>
    </source>
</evidence>
<comment type="catalytic activity">
    <reaction evidence="7">
        <text>xylitol + NAD(+) = D-xylose + NADH + H(+)</text>
        <dbReference type="Rhea" id="RHEA:27441"/>
        <dbReference type="ChEBI" id="CHEBI:15378"/>
        <dbReference type="ChEBI" id="CHEBI:17151"/>
        <dbReference type="ChEBI" id="CHEBI:53455"/>
        <dbReference type="ChEBI" id="CHEBI:57540"/>
        <dbReference type="ChEBI" id="CHEBI:57945"/>
        <dbReference type="EC" id="1.1.1.307"/>
    </reaction>
</comment>
<protein>
    <recommendedName>
        <fullName evidence="2">D-xylose reductase [NAD(P)H]</fullName>
        <ecNumber evidence="2">1.1.1.307</ecNumber>
    </recommendedName>
</protein>
<evidence type="ECO:0000256" key="6">
    <source>
        <dbReference type="ARBA" id="ARBA00047534"/>
    </source>
</evidence>
<feature type="binding site" evidence="9">
    <location>
        <position position="116"/>
    </location>
    <ligand>
        <name>substrate</name>
    </ligand>
</feature>
<dbReference type="SUPFAM" id="SSF51430">
    <property type="entry name" value="NAD(P)-linked oxidoreductase"/>
    <property type="match status" value="1"/>
</dbReference>
<evidence type="ECO:0000256" key="8">
    <source>
        <dbReference type="PIRSR" id="PIRSR000097-1"/>
    </source>
</evidence>
<dbReference type="PIRSF" id="PIRSF000097">
    <property type="entry name" value="AKR"/>
    <property type="match status" value="1"/>
</dbReference>
<evidence type="ECO:0000256" key="3">
    <source>
        <dbReference type="ARBA" id="ARBA00022857"/>
    </source>
</evidence>
<comment type="caution">
    <text evidence="12">The sequence shown here is derived from an EMBL/GenBank/DDBJ whole genome shotgun (WGS) entry which is preliminary data.</text>
</comment>
<dbReference type="VEuPathDB" id="FungiDB:P170DRAFT_391823"/>
<keyword evidence="4" id="KW-0560">Oxidoreductase</keyword>
<dbReference type="EMBL" id="MSFO01000008">
    <property type="protein sequence ID" value="PLB45184.1"/>
    <property type="molecule type" value="Genomic_DNA"/>
</dbReference>
<dbReference type="RefSeq" id="XP_024700486.1">
    <property type="nucleotide sequence ID" value="XM_024845952.1"/>
</dbReference>
<comment type="catalytic activity">
    <reaction evidence="6">
        <text>xylitol + NADP(+) = D-xylose + NADPH + H(+)</text>
        <dbReference type="Rhea" id="RHEA:27445"/>
        <dbReference type="ChEBI" id="CHEBI:15378"/>
        <dbReference type="ChEBI" id="CHEBI:17151"/>
        <dbReference type="ChEBI" id="CHEBI:53455"/>
        <dbReference type="ChEBI" id="CHEBI:57783"/>
        <dbReference type="ChEBI" id="CHEBI:58349"/>
        <dbReference type="EC" id="1.1.1.307"/>
    </reaction>
</comment>
<evidence type="ECO:0000256" key="7">
    <source>
        <dbReference type="ARBA" id="ARBA00049485"/>
    </source>
</evidence>
<evidence type="ECO:0000256" key="1">
    <source>
        <dbReference type="ARBA" id="ARBA00007905"/>
    </source>
</evidence>
<proteinExistence type="inferred from homology"/>
<evidence type="ECO:0000259" key="11">
    <source>
        <dbReference type="Pfam" id="PF00248"/>
    </source>
</evidence>
<dbReference type="CDD" id="cd19071">
    <property type="entry name" value="AKR_AKR1-5-like"/>
    <property type="match status" value="1"/>
</dbReference>
<dbReference type="PROSITE" id="PS00798">
    <property type="entry name" value="ALDOKETO_REDUCTASE_1"/>
    <property type="match status" value="1"/>
</dbReference>
<evidence type="ECO:0000256" key="2">
    <source>
        <dbReference type="ARBA" id="ARBA00012845"/>
    </source>
</evidence>
<dbReference type="AlphaFoldDB" id="A0A2I2FX22"/>
<dbReference type="EC" id="1.1.1.307" evidence="2"/>
<dbReference type="GeneID" id="36553651"/>
<feature type="domain" description="NADP-dependent oxidoreductase" evidence="11">
    <location>
        <begin position="22"/>
        <end position="283"/>
    </location>
</feature>
<dbReference type="PRINTS" id="PR00069">
    <property type="entry name" value="ALDKETRDTASE"/>
</dbReference>
<dbReference type="PROSITE" id="PS00062">
    <property type="entry name" value="ALDOKETO_REDUCTASE_2"/>
    <property type="match status" value="1"/>
</dbReference>
<dbReference type="STRING" id="1392250.A0A2I2FX22"/>
<dbReference type="Proteomes" id="UP000234275">
    <property type="component" value="Unassembled WGS sequence"/>
</dbReference>
<sequence>MSPSNVCTTSFPLNNGMKLPAVGLGTWQGLNSKTSNDELRDSIIHALHAGYRLLDTAQQYGTEPVVGEAIRASGIPRSEITLVTKLPGYLHDDPAEALQRSLDALGLEYIDILLMHWPNATTPDGSSPLGIDESPTFVETWKLMEKIVGPRCKAIGVSNFSQKTLDAVLAEAAIVPVVNQVELHALNPNHKLAAYCQEKDIVLMSWSTLGGGAEFAPRAGEILTNPLFKNIASNHGCSTGVVSLSWAVQRGINVIPKSNSRTRVEENIRLVTLTEAEMKELNDAHRTIGPLRIADHIQLMRGEKDGKSTLMGWTNQDFGWEDADGNWLL</sequence>
<feature type="active site" description="Proton donor" evidence="8">
    <location>
        <position position="60"/>
    </location>
</feature>
<evidence type="ECO:0000256" key="5">
    <source>
        <dbReference type="ARBA" id="ARBA00025065"/>
    </source>
</evidence>
<dbReference type="InterPro" id="IPR023210">
    <property type="entry name" value="NADP_OxRdtase_dom"/>
</dbReference>
<dbReference type="GO" id="GO:0016616">
    <property type="term" value="F:oxidoreductase activity, acting on the CH-OH group of donors, NAD or NADP as acceptor"/>
    <property type="evidence" value="ECO:0007669"/>
    <property type="project" value="UniProtKB-ARBA"/>
</dbReference>
<feature type="site" description="Lowers pKa of active site Tyr" evidence="10">
    <location>
        <position position="85"/>
    </location>
</feature>
<reference evidence="12 13" key="1">
    <citation type="submission" date="2016-12" db="EMBL/GenBank/DDBJ databases">
        <title>The genomes of Aspergillus section Nigri reveals drivers in fungal speciation.</title>
        <authorList>
            <consortium name="DOE Joint Genome Institute"/>
            <person name="Vesth T.C."/>
            <person name="Nybo J."/>
            <person name="Theobald S."/>
            <person name="Brandl J."/>
            <person name="Frisvad J.C."/>
            <person name="Nielsen K.F."/>
            <person name="Lyhne E.K."/>
            <person name="Kogle M.E."/>
            <person name="Kuo A."/>
            <person name="Riley R."/>
            <person name="Clum A."/>
            <person name="Nolan M."/>
            <person name="Lipzen A."/>
            <person name="Salamov A."/>
            <person name="Henrissat B."/>
            <person name="Wiebenga A."/>
            <person name="De Vries R.P."/>
            <person name="Grigoriev I.V."/>
            <person name="Mortensen U.H."/>
            <person name="Andersen M.R."/>
            <person name="Baker S.E."/>
        </authorList>
    </citation>
    <scope>NUCLEOTIDE SEQUENCE [LARGE SCALE GENOMIC DNA]</scope>
    <source>
        <strain evidence="12 13">IBT 23096</strain>
    </source>
</reference>
<keyword evidence="13" id="KW-1185">Reference proteome</keyword>
<dbReference type="InterPro" id="IPR036812">
    <property type="entry name" value="NAD(P)_OxRdtase_dom_sf"/>
</dbReference>
<dbReference type="Pfam" id="PF00248">
    <property type="entry name" value="Aldo_ket_red"/>
    <property type="match status" value="1"/>
</dbReference>
<organism evidence="12 13">
    <name type="scientific">Aspergillus steynii IBT 23096</name>
    <dbReference type="NCBI Taxonomy" id="1392250"/>
    <lineage>
        <taxon>Eukaryota</taxon>
        <taxon>Fungi</taxon>
        <taxon>Dikarya</taxon>
        <taxon>Ascomycota</taxon>
        <taxon>Pezizomycotina</taxon>
        <taxon>Eurotiomycetes</taxon>
        <taxon>Eurotiomycetidae</taxon>
        <taxon>Eurotiales</taxon>
        <taxon>Aspergillaceae</taxon>
        <taxon>Aspergillus</taxon>
        <taxon>Aspergillus subgen. Circumdati</taxon>
    </lineage>
</organism>